<comment type="caution">
    <text evidence="1">The sequence shown here is derived from an EMBL/GenBank/DDBJ whole genome shotgun (WGS) entry which is preliminary data.</text>
</comment>
<dbReference type="EMBL" id="MEVH01000022">
    <property type="protein sequence ID" value="OGC51462.1"/>
    <property type="molecule type" value="Genomic_DNA"/>
</dbReference>
<protein>
    <submittedName>
        <fullName evidence="1">Uncharacterized protein</fullName>
    </submittedName>
</protein>
<name>A0A1F4V2S5_UNCKA</name>
<proteinExistence type="predicted"/>
<dbReference type="STRING" id="1802624.A2982_02755"/>
<organism evidence="1 2">
    <name type="scientific">candidate division WWE3 bacterium RIFCSPLOWO2_01_FULL_39_13</name>
    <dbReference type="NCBI Taxonomy" id="1802624"/>
    <lineage>
        <taxon>Bacteria</taxon>
        <taxon>Katanobacteria</taxon>
    </lineage>
</organism>
<gene>
    <name evidence="1" type="ORF">A2982_02755</name>
</gene>
<sequence>MSTVTGCPVTVVEPFKLGEQLGPVDRFTAINAFVRSLSDVTPGLLEEAGVIVLADRDTFGCGENVEAYIMANEENRQLLRLRYYNTNFQDRMFMYLEAEEVNPDNTGKHVSLGFSGNTVSTASYRTFLVDEEHGSEVKSDKWVCGEIYGGQNNRTARAMIAHDALSRFEDLIIELAPEIGIEIEVSDNLKAVRAEQWRQIEARCSDAKQLSAS</sequence>
<evidence type="ECO:0000313" key="2">
    <source>
        <dbReference type="Proteomes" id="UP000178771"/>
    </source>
</evidence>
<accession>A0A1F4V2S5</accession>
<evidence type="ECO:0000313" key="1">
    <source>
        <dbReference type="EMBL" id="OGC51462.1"/>
    </source>
</evidence>
<dbReference type="AlphaFoldDB" id="A0A1F4V2S5"/>
<dbReference type="Proteomes" id="UP000178771">
    <property type="component" value="Unassembled WGS sequence"/>
</dbReference>
<reference evidence="1 2" key="1">
    <citation type="journal article" date="2016" name="Nat. Commun.">
        <title>Thousands of microbial genomes shed light on interconnected biogeochemical processes in an aquifer system.</title>
        <authorList>
            <person name="Anantharaman K."/>
            <person name="Brown C.T."/>
            <person name="Hug L.A."/>
            <person name="Sharon I."/>
            <person name="Castelle C.J."/>
            <person name="Probst A.J."/>
            <person name="Thomas B.C."/>
            <person name="Singh A."/>
            <person name="Wilkins M.J."/>
            <person name="Karaoz U."/>
            <person name="Brodie E.L."/>
            <person name="Williams K.H."/>
            <person name="Hubbard S.S."/>
            <person name="Banfield J.F."/>
        </authorList>
    </citation>
    <scope>NUCLEOTIDE SEQUENCE [LARGE SCALE GENOMIC DNA]</scope>
</reference>